<dbReference type="VEuPathDB" id="FungiDB:FMAN_11704"/>
<dbReference type="Proteomes" id="UP000184255">
    <property type="component" value="Unassembled WGS sequence"/>
</dbReference>
<gene>
    <name evidence="1" type="ORF">FMAN_11704</name>
</gene>
<keyword evidence="2" id="KW-1185">Reference proteome</keyword>
<dbReference type="EMBL" id="FCQH01000008">
    <property type="protein sequence ID" value="CVK97710.1"/>
    <property type="molecule type" value="Genomic_DNA"/>
</dbReference>
<dbReference type="RefSeq" id="XP_041684804.1">
    <property type="nucleotide sequence ID" value="XM_041834551.1"/>
</dbReference>
<proteinExistence type="predicted"/>
<sequence>MASNTRASFERTRSAASLNDGAFHVFSIFAIETVTNSTVRTLVNKTTLVLAVCRVTDIPDRWPPRNPPQTRLLTTLLELEGRQSQNFQNVVQRLFGDKVTKRRMFDPLSTDATPRPR</sequence>
<comment type="caution">
    <text evidence="1">The sequence shown here is derived from an EMBL/GenBank/DDBJ whole genome shotgun (WGS) entry which is preliminary data.</text>
</comment>
<dbReference type="GeneID" id="65090955"/>
<protein>
    <submittedName>
        <fullName evidence="1">Uncharacterized protein</fullName>
    </submittedName>
</protein>
<evidence type="ECO:0000313" key="1">
    <source>
        <dbReference type="EMBL" id="CVK97710.1"/>
    </source>
</evidence>
<accession>A0A1L7TG93</accession>
<dbReference type="AlphaFoldDB" id="A0A1L7TG93"/>
<organism evidence="1 2">
    <name type="scientific">Fusarium mangiferae</name>
    <name type="common">Mango malformation disease fungus</name>
    <dbReference type="NCBI Taxonomy" id="192010"/>
    <lineage>
        <taxon>Eukaryota</taxon>
        <taxon>Fungi</taxon>
        <taxon>Dikarya</taxon>
        <taxon>Ascomycota</taxon>
        <taxon>Pezizomycotina</taxon>
        <taxon>Sordariomycetes</taxon>
        <taxon>Hypocreomycetidae</taxon>
        <taxon>Hypocreales</taxon>
        <taxon>Nectriaceae</taxon>
        <taxon>Fusarium</taxon>
        <taxon>Fusarium fujikuroi species complex</taxon>
    </lineage>
</organism>
<name>A0A1L7TG93_FUSMA</name>
<evidence type="ECO:0000313" key="2">
    <source>
        <dbReference type="Proteomes" id="UP000184255"/>
    </source>
</evidence>
<reference evidence="2" key="1">
    <citation type="journal article" date="2016" name="Genome Biol. Evol.">
        <title>Comparative 'omics' of the Fusarium fujikuroi species complex highlights differences in genetic potential and metabolite synthesis.</title>
        <authorList>
            <person name="Niehaus E.-M."/>
            <person name="Muensterkoetter M."/>
            <person name="Proctor R.H."/>
            <person name="Brown D.W."/>
            <person name="Sharon A."/>
            <person name="Idan Y."/>
            <person name="Oren-Young L."/>
            <person name="Sieber C.M."/>
            <person name="Novak O."/>
            <person name="Pencik A."/>
            <person name="Tarkowska D."/>
            <person name="Hromadova K."/>
            <person name="Freeman S."/>
            <person name="Maymon M."/>
            <person name="Elazar M."/>
            <person name="Youssef S.A."/>
            <person name="El-Shabrawy E.S.M."/>
            <person name="Shalaby A.B.A."/>
            <person name="Houterman P."/>
            <person name="Brock N.L."/>
            <person name="Burkhardt I."/>
            <person name="Tsavkelova E.A."/>
            <person name="Dickschat J.S."/>
            <person name="Galuszka P."/>
            <person name="Gueldener U."/>
            <person name="Tudzynski B."/>
        </authorList>
    </citation>
    <scope>NUCLEOTIDE SEQUENCE [LARGE SCALE GENOMIC DNA]</scope>
    <source>
        <strain evidence="2">MRC7560</strain>
    </source>
</reference>